<dbReference type="NCBIfam" id="TIGR00661">
    <property type="entry name" value="MJ1255"/>
    <property type="match status" value="1"/>
</dbReference>
<protein>
    <submittedName>
        <fullName evidence="7">Teichoic acid biosynthesis protein</fullName>
    </submittedName>
</protein>
<feature type="domain" description="Glycosyltransferase 2-like" evidence="6">
    <location>
        <begin position="4"/>
        <end position="155"/>
    </location>
</feature>
<proteinExistence type="predicted"/>
<sequence>MKLTIIIPTYNEEEYLPKLLESIKNQDFKDYEIIVADANSTDKTREIAKMYGCKIVEGGLPAEGRNNGAKEAQGELLLFLDADVVLTEDYLKEAIREFENENLGIAITQMIPLSTRKRDKILHEFANRFMILTESIKPHGAGCCGILTRKKLHDKVGGFDESLDFGEDTDYIERIGRISKFKVLRKPRLLVSIRRLEKEGLKNLAFKYTKSTICDFLGKRLSASELNYTFGHSTKKRKRILYSVCGEGMGHAIRSGVILEELVKDYDVLIFASDRAYKYLKEKFENVHEIYGFNTVYENNEVKDLKTFLKAMKTFPRDLKENLSLLYKTARDFKPDVVISDFEFYASLISNILRIPLISVDNMHVITQCNIEYPKKYKKDKLKAEAVIRSFIIRPKRYIITSYFFPKIKNPEKVVMFPPILRKEIMNLKPYYGDHIFVYQTSKSNIRLLKTLKKINKKFIIYGFDKDKTEDNLYFRKFNENEFFNDLKSAAAVITNGGFTLISEALYLKKPIYSVPVKGQFEQILNALYLEKLGYGEFHEEADKKSIETFLKKLPMYRKNLEKYEGGDNMALIKELKRTIEELS</sequence>
<evidence type="ECO:0000256" key="4">
    <source>
        <dbReference type="ARBA" id="ARBA00022679"/>
    </source>
</evidence>
<dbReference type="OrthoDB" id="46222at2157"/>
<dbReference type="Gene3D" id="3.40.50.2000">
    <property type="entry name" value="Glycogen Phosphorylase B"/>
    <property type="match status" value="1"/>
</dbReference>
<evidence type="ECO:0000259" key="6">
    <source>
        <dbReference type="Pfam" id="PF00535"/>
    </source>
</evidence>
<organism evidence="7 8">
    <name type="scientific">Methanothermobacter tenebrarum</name>
    <dbReference type="NCBI Taxonomy" id="680118"/>
    <lineage>
        <taxon>Archaea</taxon>
        <taxon>Methanobacteriati</taxon>
        <taxon>Methanobacteriota</taxon>
        <taxon>Methanomada group</taxon>
        <taxon>Methanobacteria</taxon>
        <taxon>Methanobacteriales</taxon>
        <taxon>Methanobacteriaceae</taxon>
        <taxon>Methanothermobacter</taxon>
    </lineage>
</organism>
<dbReference type="Pfam" id="PF00535">
    <property type="entry name" value="Glycos_transf_2"/>
    <property type="match status" value="1"/>
</dbReference>
<reference evidence="7 8" key="1">
    <citation type="submission" date="2018-06" db="EMBL/GenBank/DDBJ databases">
        <title>Draft genome sequence of hyperthermophilic methanogen Methanothermobacter tenebrarum sp. MCM-B 1447.</title>
        <authorList>
            <person name="Pore S.D."/>
            <person name="Dagar S."/>
            <person name="Dhakephalkar P.K."/>
        </authorList>
    </citation>
    <scope>NUCLEOTIDE SEQUENCE [LARGE SCALE GENOMIC DNA]</scope>
    <source>
        <strain evidence="7 8">MCM B 1447</strain>
    </source>
</reference>
<dbReference type="EMBL" id="QLOE01000003">
    <property type="protein sequence ID" value="RAO79373.1"/>
    <property type="molecule type" value="Genomic_DNA"/>
</dbReference>
<dbReference type="InterPro" id="IPR005262">
    <property type="entry name" value="MJ1255-like"/>
</dbReference>
<evidence type="ECO:0000256" key="2">
    <source>
        <dbReference type="ARBA" id="ARBA00022475"/>
    </source>
</evidence>
<dbReference type="PANTHER" id="PTHR43646">
    <property type="entry name" value="GLYCOSYLTRANSFERASE"/>
    <property type="match status" value="1"/>
</dbReference>
<evidence type="ECO:0000313" key="8">
    <source>
        <dbReference type="Proteomes" id="UP000249782"/>
    </source>
</evidence>
<comment type="caution">
    <text evidence="7">The sequence shown here is derived from an EMBL/GenBank/DDBJ whole genome shotgun (WGS) entry which is preliminary data.</text>
</comment>
<evidence type="ECO:0000256" key="3">
    <source>
        <dbReference type="ARBA" id="ARBA00022676"/>
    </source>
</evidence>
<keyword evidence="3" id="KW-0328">Glycosyltransferase</keyword>
<dbReference type="InterPro" id="IPR029044">
    <property type="entry name" value="Nucleotide-diphossugar_trans"/>
</dbReference>
<dbReference type="GO" id="GO:0005886">
    <property type="term" value="C:plasma membrane"/>
    <property type="evidence" value="ECO:0007669"/>
    <property type="project" value="UniProtKB-SubCell"/>
</dbReference>
<dbReference type="RefSeq" id="WP_112093661.1">
    <property type="nucleotide sequence ID" value="NZ_QLOE01000003.1"/>
</dbReference>
<dbReference type="Gene3D" id="3.90.550.10">
    <property type="entry name" value="Spore Coat Polysaccharide Biosynthesis Protein SpsA, Chain A"/>
    <property type="match status" value="1"/>
</dbReference>
<evidence type="ECO:0000313" key="7">
    <source>
        <dbReference type="EMBL" id="RAO79373.1"/>
    </source>
</evidence>
<accession>A0A328PDI3</accession>
<dbReference type="PANTHER" id="PTHR43646:SF2">
    <property type="entry name" value="GLYCOSYLTRANSFERASE 2-LIKE DOMAIN-CONTAINING PROTEIN"/>
    <property type="match status" value="1"/>
</dbReference>
<evidence type="ECO:0000256" key="5">
    <source>
        <dbReference type="ARBA" id="ARBA00023136"/>
    </source>
</evidence>
<gene>
    <name evidence="7" type="ORF">DPC56_03425</name>
</gene>
<dbReference type="GO" id="GO:0016757">
    <property type="term" value="F:glycosyltransferase activity"/>
    <property type="evidence" value="ECO:0007669"/>
    <property type="project" value="UniProtKB-KW"/>
</dbReference>
<keyword evidence="8" id="KW-1185">Reference proteome</keyword>
<dbReference type="InterPro" id="IPR001173">
    <property type="entry name" value="Glyco_trans_2-like"/>
</dbReference>
<comment type="subcellular location">
    <subcellularLocation>
        <location evidence="1">Cell membrane</location>
    </subcellularLocation>
</comment>
<keyword evidence="4" id="KW-0808">Transferase</keyword>
<dbReference type="SUPFAM" id="SSF53448">
    <property type="entry name" value="Nucleotide-diphospho-sugar transferases"/>
    <property type="match status" value="1"/>
</dbReference>
<dbReference type="AlphaFoldDB" id="A0A328PDI3"/>
<dbReference type="Pfam" id="PF13528">
    <property type="entry name" value="Glyco_trans_1_3"/>
    <property type="match status" value="1"/>
</dbReference>
<keyword evidence="5" id="KW-0472">Membrane</keyword>
<dbReference type="SUPFAM" id="SSF53756">
    <property type="entry name" value="UDP-Glycosyltransferase/glycogen phosphorylase"/>
    <property type="match status" value="1"/>
</dbReference>
<dbReference type="Proteomes" id="UP000249782">
    <property type="component" value="Unassembled WGS sequence"/>
</dbReference>
<keyword evidence="2" id="KW-1003">Cell membrane</keyword>
<name>A0A328PDI3_9EURY</name>
<evidence type="ECO:0000256" key="1">
    <source>
        <dbReference type="ARBA" id="ARBA00004236"/>
    </source>
</evidence>